<dbReference type="PANTHER" id="PTHR46497">
    <property type="entry name" value="THIOREDOXIN DOMAIN-CONTAINING PROTEIN 11"/>
    <property type="match status" value="1"/>
</dbReference>
<sequence length="1001" mass="112435">MIIKREIQQVLVNNDTGMPPAGGVEEDHEEGASATTHDTEASLVTLDTKTDEKVILKSSEEKVLEEDLQVGNEVRVLDSTPVVNGVDESFELGEERYRSFFSIRPMNISCFLGPKIMLACKVSSLILLFIVLLVQSRSWANTPEGSQLIRPSTPFFPRHSLVSDFYTGDVLSLTERLLASDLSFVVYYAPWDRDSQVLRWELEKAARYHHEQIYFAAINCWHPRSECRLKYKIKNFPALVLHVRAPSGLETKAMGYAGPKDAGHIIRFLSKTLQPLTHVSNHADLARLQMEHNAVVLGFYEFSSVKQLPKGFTTYYLASLRALQYDTASSFAWGVITNSRTARALSFNTSQSIHIVLWNTTLVFTGAATADSQGICNWVFKRLDEPSKWIDLPGTKSLNLNNVLIEGPSLIVFTPDNPYYSANDPFTLLREVSLDYNNCDQSNRVNNLINYLGSVRSRGRGLLRQTERVCKSYLQEQLSVLHMSRQELNFEDETCCQTMSRSDKASPSGDKSKVCDVCIHPMNKAEALQEAQCSSPKSSKEESDMLQQVNNLLTVFSDSCREMILQYSPWQRYSVCCQRNTTSKDKTSPPSQTSEEKQPENQPAEGGQKDDHIERLIALSAEDQCKRLFHGSILAPPALLKDNQFSSTVTGLISGLGCKTNKTLSFVAVDSLQHKNVAERLGINMTAREPSNTAAVIVDLERETHFVMDATLSKPTLVNFILNYTNGLLDKKLVSAQHKANTCELGHVCVKELTSADYLNVTQMPGQMVVVLHYSKTCAACTSVGYMFLSLANAARHLPNITFARIDTLTNTLPWHLYFETLPTIIVHPHHRKSESRIFDTNRPLTPSNLLSFIIANLDAGHRLALALSSCKEECEEQVLQAARLTTTQIHHSLTTSSAKLQVINNELSKLISGNMSGNGESAHNVAHYQLLTFAKAHLVRQLKKYRSKLVHLNQLNKLLTLSLEKHVPMYEELVRSMYYIMQKKYNPKESLHPHGVRDEL</sequence>
<keyword evidence="3" id="KW-1185">Reference proteome</keyword>
<dbReference type="SUPFAM" id="SSF52833">
    <property type="entry name" value="Thioredoxin-like"/>
    <property type="match status" value="2"/>
</dbReference>
<accession>A0AAN9A7M4</accession>
<evidence type="ECO:0000313" key="2">
    <source>
        <dbReference type="EMBL" id="KAK7077199.1"/>
    </source>
</evidence>
<evidence type="ECO:0000313" key="3">
    <source>
        <dbReference type="Proteomes" id="UP001381693"/>
    </source>
</evidence>
<dbReference type="InterPro" id="IPR036249">
    <property type="entry name" value="Thioredoxin-like_sf"/>
</dbReference>
<evidence type="ECO:0008006" key="4">
    <source>
        <dbReference type="Google" id="ProtNLM"/>
    </source>
</evidence>
<organism evidence="2 3">
    <name type="scientific">Halocaridina rubra</name>
    <name type="common">Hawaiian red shrimp</name>
    <dbReference type="NCBI Taxonomy" id="373956"/>
    <lineage>
        <taxon>Eukaryota</taxon>
        <taxon>Metazoa</taxon>
        <taxon>Ecdysozoa</taxon>
        <taxon>Arthropoda</taxon>
        <taxon>Crustacea</taxon>
        <taxon>Multicrustacea</taxon>
        <taxon>Malacostraca</taxon>
        <taxon>Eumalacostraca</taxon>
        <taxon>Eucarida</taxon>
        <taxon>Decapoda</taxon>
        <taxon>Pleocyemata</taxon>
        <taxon>Caridea</taxon>
        <taxon>Atyoidea</taxon>
        <taxon>Atyidae</taxon>
        <taxon>Halocaridina</taxon>
    </lineage>
</organism>
<gene>
    <name evidence="2" type="ORF">SK128_004047</name>
</gene>
<dbReference type="EMBL" id="JAXCGZ010009459">
    <property type="protein sequence ID" value="KAK7077199.1"/>
    <property type="molecule type" value="Genomic_DNA"/>
</dbReference>
<dbReference type="Gene3D" id="3.40.30.10">
    <property type="entry name" value="Glutaredoxin"/>
    <property type="match status" value="2"/>
</dbReference>
<feature type="region of interest" description="Disordered" evidence="1">
    <location>
        <begin position="13"/>
        <end position="40"/>
    </location>
</feature>
<dbReference type="InterPro" id="IPR052792">
    <property type="entry name" value="Thioredoxin_dom-contain_11"/>
</dbReference>
<name>A0AAN9A7M4_HALRR</name>
<dbReference type="PANTHER" id="PTHR46497:SF1">
    <property type="entry name" value="THIOREDOXIN DOMAIN-CONTAINING PROTEIN 11"/>
    <property type="match status" value="1"/>
</dbReference>
<evidence type="ECO:0000256" key="1">
    <source>
        <dbReference type="SAM" id="MobiDB-lite"/>
    </source>
</evidence>
<reference evidence="2 3" key="1">
    <citation type="submission" date="2023-11" db="EMBL/GenBank/DDBJ databases">
        <title>Halocaridina rubra genome assembly.</title>
        <authorList>
            <person name="Smith C."/>
        </authorList>
    </citation>
    <scope>NUCLEOTIDE SEQUENCE [LARGE SCALE GENOMIC DNA]</scope>
    <source>
        <strain evidence="2">EP-1</strain>
        <tissue evidence="2">Whole</tissue>
    </source>
</reference>
<comment type="caution">
    <text evidence="2">The sequence shown here is derived from an EMBL/GenBank/DDBJ whole genome shotgun (WGS) entry which is preliminary data.</text>
</comment>
<protein>
    <recommendedName>
        <fullName evidence="4">Thioredoxin domain-containing protein 11</fullName>
    </recommendedName>
</protein>
<feature type="region of interest" description="Disordered" evidence="1">
    <location>
        <begin position="581"/>
        <end position="610"/>
    </location>
</feature>
<dbReference type="AlphaFoldDB" id="A0AAN9A7M4"/>
<proteinExistence type="predicted"/>
<dbReference type="Proteomes" id="UP001381693">
    <property type="component" value="Unassembled WGS sequence"/>
</dbReference>